<feature type="transmembrane region" description="Helical" evidence="1">
    <location>
        <begin position="145"/>
        <end position="176"/>
    </location>
</feature>
<dbReference type="Proteomes" id="UP000571017">
    <property type="component" value="Unassembled WGS sequence"/>
</dbReference>
<feature type="transmembrane region" description="Helical" evidence="1">
    <location>
        <begin position="67"/>
        <end position="94"/>
    </location>
</feature>
<feature type="transmembrane region" description="Helical" evidence="1">
    <location>
        <begin position="519"/>
        <end position="536"/>
    </location>
</feature>
<dbReference type="InterPro" id="IPR031599">
    <property type="entry name" value="ABC_tran_2"/>
</dbReference>
<sequence length="548" mass="61202">MGKMWTILKIMVKMQLSMAGKSNSEKAGYGFLFVFMIPFGILILYTLNTMIGTLYTNLSPTGNENVILGLLFVFITFIFIFVSLSTVLSSFYFAEDVESFIALPFHPYQIVIGKSAIPFLSLYGINTILLLPSLVFYGIHSESGLLYYLFAIIIWLITPVLPFVATAIVVMFIMRFANISKNKDRTKVIVGLLGFAFAIGINVLLRLDSEGSNGAGMTELITEQNALLSLVTKFFPNAYLSSITLTDPNSITGLSFLLLLLGVAVLSIILFMTVGQQWYFKGVLGLSGGKRSTFKGTDLTKQTKKKSLLYSLWQKEIKTILRTPTFFTQIVVQSLFFPLFIVIILLLEGNGSLSDMATMINGWADKTKLLTLFAFTIIGLGINPASFSSISRDGKSWFNHLYLPITPNTVIMSKLLVSFFLNGLSLIILSVVVLFFLNVPWGIWSLWFIASLCVSWVTSIIGLLLDLYQPKMNWTDEREVFKGRMIGLFAIGIDVIVFGVLLVILWFAPIFSNTASTSLFLFSYLLICVGIGQWYLRKMTKDKYTSVI</sequence>
<name>A0A838CR56_9BACI</name>
<feature type="transmembrane region" description="Helical" evidence="1">
    <location>
        <begin position="443"/>
        <end position="465"/>
    </location>
</feature>
<reference evidence="2 3" key="1">
    <citation type="journal article" date="2004" name="Extremophiles">
        <title>Halobacillus locisalis sp. nov., a halophilic bacterium isolated from a marine solar saltern of the Yellow Sea in Korea.</title>
        <authorList>
            <person name="Yoon J.H."/>
            <person name="Kang K.H."/>
            <person name="Oh T.K."/>
            <person name="Park Y.H."/>
        </authorList>
    </citation>
    <scope>NUCLEOTIDE SEQUENCE [LARGE SCALE GENOMIC DNA]</scope>
    <source>
        <strain evidence="2 3">KCTC 3788</strain>
    </source>
</reference>
<evidence type="ECO:0000313" key="2">
    <source>
        <dbReference type="EMBL" id="MBA2174612.1"/>
    </source>
</evidence>
<feature type="transmembrane region" description="Helical" evidence="1">
    <location>
        <begin position="251"/>
        <end position="271"/>
    </location>
</feature>
<dbReference type="AlphaFoldDB" id="A0A838CR56"/>
<evidence type="ECO:0000313" key="3">
    <source>
        <dbReference type="Proteomes" id="UP000571017"/>
    </source>
</evidence>
<proteinExistence type="predicted"/>
<evidence type="ECO:0000256" key="1">
    <source>
        <dbReference type="SAM" id="Phobius"/>
    </source>
</evidence>
<keyword evidence="3" id="KW-1185">Reference proteome</keyword>
<dbReference type="EMBL" id="JACEFG010000001">
    <property type="protein sequence ID" value="MBA2174612.1"/>
    <property type="molecule type" value="Genomic_DNA"/>
</dbReference>
<feature type="transmembrane region" description="Helical" evidence="1">
    <location>
        <begin position="486"/>
        <end position="507"/>
    </location>
</feature>
<feature type="transmembrane region" description="Helical" evidence="1">
    <location>
        <begin position="115"/>
        <end position="139"/>
    </location>
</feature>
<protein>
    <submittedName>
        <fullName evidence="2">ABC transporter permease</fullName>
    </submittedName>
</protein>
<keyword evidence="1" id="KW-0472">Membrane</keyword>
<accession>A0A838CR56</accession>
<feature type="transmembrane region" description="Helical" evidence="1">
    <location>
        <begin position="326"/>
        <end position="347"/>
    </location>
</feature>
<organism evidence="2 3">
    <name type="scientific">Halobacillus locisalis</name>
    <dbReference type="NCBI Taxonomy" id="220753"/>
    <lineage>
        <taxon>Bacteria</taxon>
        <taxon>Bacillati</taxon>
        <taxon>Bacillota</taxon>
        <taxon>Bacilli</taxon>
        <taxon>Bacillales</taxon>
        <taxon>Bacillaceae</taxon>
        <taxon>Halobacillus</taxon>
    </lineage>
</organism>
<feature type="transmembrane region" description="Helical" evidence="1">
    <location>
        <begin position="27"/>
        <end position="47"/>
    </location>
</feature>
<comment type="caution">
    <text evidence="2">The sequence shown here is derived from an EMBL/GenBank/DDBJ whole genome shotgun (WGS) entry which is preliminary data.</text>
</comment>
<feature type="transmembrane region" description="Helical" evidence="1">
    <location>
        <begin position="188"/>
        <end position="207"/>
    </location>
</feature>
<feature type="transmembrane region" description="Helical" evidence="1">
    <location>
        <begin position="367"/>
        <end position="387"/>
    </location>
</feature>
<gene>
    <name evidence="2" type="ORF">H0266_06775</name>
</gene>
<feature type="transmembrane region" description="Helical" evidence="1">
    <location>
        <begin position="415"/>
        <end position="437"/>
    </location>
</feature>
<keyword evidence="1" id="KW-0812">Transmembrane</keyword>
<keyword evidence="1" id="KW-1133">Transmembrane helix</keyword>
<dbReference type="Pfam" id="PF16949">
    <property type="entry name" value="ABC_tran_2"/>
    <property type="match status" value="1"/>
</dbReference>
<dbReference type="RefSeq" id="WP_181471599.1">
    <property type="nucleotide sequence ID" value="NZ_JACEFG010000001.1"/>
</dbReference>